<dbReference type="EMBL" id="MJBS01000257">
    <property type="protein sequence ID" value="OHE90460.1"/>
    <property type="molecule type" value="Genomic_DNA"/>
</dbReference>
<dbReference type="GeneID" id="34567364"/>
<protein>
    <submittedName>
        <fullName evidence="2">Uncharacterized protein</fullName>
    </submittedName>
</protein>
<reference evidence="2 3" key="1">
    <citation type="submission" date="2016-09" db="EMBL/GenBank/DDBJ databases">
        <authorList>
            <person name="Capua I."/>
            <person name="De Benedictis P."/>
            <person name="Joannis T."/>
            <person name="Lombin L.H."/>
            <person name="Cattoli G."/>
        </authorList>
    </citation>
    <scope>NUCLEOTIDE SEQUENCE [LARGE SCALE GENOMIC DNA]</scope>
    <source>
        <strain evidence="2 3">IMI 309357</strain>
    </source>
</reference>
<evidence type="ECO:0000256" key="1">
    <source>
        <dbReference type="SAM" id="MobiDB-lite"/>
    </source>
</evidence>
<feature type="region of interest" description="Disordered" evidence="1">
    <location>
        <begin position="19"/>
        <end position="51"/>
    </location>
</feature>
<comment type="caution">
    <text evidence="2">The sequence shown here is derived from an EMBL/GenBank/DDBJ whole genome shotgun (WGS) entry which is preliminary data.</text>
</comment>
<accession>A0A1G4AMQ0</accession>
<proteinExistence type="predicted"/>
<dbReference type="AlphaFoldDB" id="A0A1G4AMQ0"/>
<dbReference type="Proteomes" id="UP000176998">
    <property type="component" value="Unassembled WGS sequence"/>
</dbReference>
<feature type="compositionally biased region" description="Polar residues" evidence="1">
    <location>
        <begin position="28"/>
        <end position="51"/>
    </location>
</feature>
<dbReference type="RefSeq" id="XP_022467637.1">
    <property type="nucleotide sequence ID" value="XM_022625854.1"/>
</dbReference>
<sequence length="51" mass="5623">MELYSCFVPLQSHTARLMDDHGRAAETSARSQTAMRNVDSTPLTAHSCLSQ</sequence>
<keyword evidence="3" id="KW-1185">Reference proteome</keyword>
<gene>
    <name evidence="2" type="ORF">CORC01_14243</name>
</gene>
<organism evidence="2 3">
    <name type="scientific">Colletotrichum orchidophilum</name>
    <dbReference type="NCBI Taxonomy" id="1209926"/>
    <lineage>
        <taxon>Eukaryota</taxon>
        <taxon>Fungi</taxon>
        <taxon>Dikarya</taxon>
        <taxon>Ascomycota</taxon>
        <taxon>Pezizomycotina</taxon>
        <taxon>Sordariomycetes</taxon>
        <taxon>Hypocreomycetidae</taxon>
        <taxon>Glomerellales</taxon>
        <taxon>Glomerellaceae</taxon>
        <taxon>Colletotrichum</taxon>
    </lineage>
</organism>
<name>A0A1G4AMQ0_9PEZI</name>
<evidence type="ECO:0000313" key="2">
    <source>
        <dbReference type="EMBL" id="OHE90460.1"/>
    </source>
</evidence>
<evidence type="ECO:0000313" key="3">
    <source>
        <dbReference type="Proteomes" id="UP000176998"/>
    </source>
</evidence>